<sequence length="81" mass="8934">VESASPSTAIGQSPRLISDEDKAAALRANQFTLGIYAHPIYSAEGDYPAIIKEQVMNLSLAEGRTRSRLPELGEEWVNYIR</sequence>
<dbReference type="Proteomes" id="UP001153148">
    <property type="component" value="Unassembled WGS sequence"/>
</dbReference>
<protein>
    <submittedName>
        <fullName evidence="1">Uncharacterized protein</fullName>
    </submittedName>
</protein>
<dbReference type="EMBL" id="CAJPIN010067468">
    <property type="protein sequence ID" value="CAG2067348.1"/>
    <property type="molecule type" value="Genomic_DNA"/>
</dbReference>
<dbReference type="InterPro" id="IPR017853">
    <property type="entry name" value="GH"/>
</dbReference>
<accession>A0ABN7PPM5</accession>
<comment type="caution">
    <text evidence="1">The sequence shown here is derived from an EMBL/GenBank/DDBJ whole genome shotgun (WGS) entry which is preliminary data.</text>
</comment>
<evidence type="ECO:0000313" key="2">
    <source>
        <dbReference type="Proteomes" id="UP001153148"/>
    </source>
</evidence>
<organism evidence="1 2">
    <name type="scientific">Timema podura</name>
    <name type="common">Walking stick</name>
    <dbReference type="NCBI Taxonomy" id="61482"/>
    <lineage>
        <taxon>Eukaryota</taxon>
        <taxon>Metazoa</taxon>
        <taxon>Ecdysozoa</taxon>
        <taxon>Arthropoda</taxon>
        <taxon>Hexapoda</taxon>
        <taxon>Insecta</taxon>
        <taxon>Pterygota</taxon>
        <taxon>Neoptera</taxon>
        <taxon>Polyneoptera</taxon>
        <taxon>Phasmatodea</taxon>
        <taxon>Timematodea</taxon>
        <taxon>Timematoidea</taxon>
        <taxon>Timematidae</taxon>
        <taxon>Timema</taxon>
    </lineage>
</organism>
<dbReference type="Gene3D" id="3.20.20.80">
    <property type="entry name" value="Glycosidases"/>
    <property type="match status" value="1"/>
</dbReference>
<feature type="non-terminal residue" evidence="1">
    <location>
        <position position="81"/>
    </location>
</feature>
<reference evidence="1" key="1">
    <citation type="submission" date="2021-03" db="EMBL/GenBank/DDBJ databases">
        <authorList>
            <person name="Tran Van P."/>
        </authorList>
    </citation>
    <scope>NUCLEOTIDE SEQUENCE</scope>
</reference>
<keyword evidence="2" id="KW-1185">Reference proteome</keyword>
<evidence type="ECO:0000313" key="1">
    <source>
        <dbReference type="EMBL" id="CAG2067348.1"/>
    </source>
</evidence>
<gene>
    <name evidence="1" type="ORF">TPAB3V08_LOCUS14291</name>
</gene>
<name>A0ABN7PPM5_TIMPD</name>
<feature type="non-terminal residue" evidence="1">
    <location>
        <position position="1"/>
    </location>
</feature>
<proteinExistence type="predicted"/>
<dbReference type="SUPFAM" id="SSF51445">
    <property type="entry name" value="(Trans)glycosidases"/>
    <property type="match status" value="1"/>
</dbReference>